<name>A0A6B8RMP9_9BACL</name>
<dbReference type="SUPFAM" id="SSF103473">
    <property type="entry name" value="MFS general substrate transporter"/>
    <property type="match status" value="1"/>
</dbReference>
<feature type="transmembrane region" description="Helical" evidence="3">
    <location>
        <begin position="239"/>
        <end position="257"/>
    </location>
</feature>
<feature type="transmembrane region" description="Helical" evidence="3">
    <location>
        <begin position="116"/>
        <end position="140"/>
    </location>
</feature>
<dbReference type="InterPro" id="IPR014710">
    <property type="entry name" value="RmlC-like_jellyroll"/>
</dbReference>
<feature type="transmembrane region" description="Helical" evidence="3">
    <location>
        <begin position="89"/>
        <end position="110"/>
    </location>
</feature>
<reference evidence="6" key="1">
    <citation type="submission" date="2018-11" db="EMBL/GenBank/DDBJ databases">
        <title>Complete genome sequence of Paenibacillus sp. ML311-T8.</title>
        <authorList>
            <person name="Nam Y.-D."/>
            <person name="Kang J."/>
            <person name="Chung W.-H."/>
            <person name="Park Y.S."/>
        </authorList>
    </citation>
    <scope>NUCLEOTIDE SEQUENCE [LARGE SCALE GENOMIC DNA]</scope>
    <source>
        <strain evidence="6">ML311-T8</strain>
    </source>
</reference>
<dbReference type="Pfam" id="PF00027">
    <property type="entry name" value="cNMP_binding"/>
    <property type="match status" value="1"/>
</dbReference>
<keyword evidence="3" id="KW-0812">Transmembrane</keyword>
<comment type="function">
    <text evidence="2">Catalyzes the hydroxylation of the N(6)-(4-aminobutyl)-L-lysine intermediate produced by deoxyhypusine synthase/DHPS on a critical lysine of the eukaryotic translation initiation factor 5A/eIF-5A. This is the second step of the post-translational modification of that lysine into an unusual amino acid residue named hypusine. Hypusination is unique to mature eIF-5A factor and is essential for its function.</text>
</comment>
<evidence type="ECO:0000259" key="4">
    <source>
        <dbReference type="PROSITE" id="PS50042"/>
    </source>
</evidence>
<proteinExistence type="predicted"/>
<feature type="transmembrane region" description="Helical" evidence="3">
    <location>
        <begin position="21"/>
        <end position="45"/>
    </location>
</feature>
<dbReference type="PROSITE" id="PS50042">
    <property type="entry name" value="CNMP_BINDING_3"/>
    <property type="match status" value="1"/>
</dbReference>
<dbReference type="InterPro" id="IPR018490">
    <property type="entry name" value="cNMP-bd_dom_sf"/>
</dbReference>
<evidence type="ECO:0000256" key="2">
    <source>
        <dbReference type="ARBA" id="ARBA00045876"/>
    </source>
</evidence>
<dbReference type="PROSITE" id="PS50077">
    <property type="entry name" value="HEAT_REPEAT"/>
    <property type="match status" value="1"/>
</dbReference>
<protein>
    <recommendedName>
        <fullName evidence="4">Cyclic nucleotide-binding domain-containing protein</fullName>
    </recommendedName>
</protein>
<dbReference type="SMART" id="SM00100">
    <property type="entry name" value="cNMP"/>
    <property type="match status" value="1"/>
</dbReference>
<dbReference type="PANTHER" id="PTHR12697:SF5">
    <property type="entry name" value="DEOXYHYPUSINE HYDROXYLASE"/>
    <property type="match status" value="1"/>
</dbReference>
<dbReference type="PANTHER" id="PTHR12697">
    <property type="entry name" value="PBS LYASE HEAT-LIKE PROTEIN"/>
    <property type="match status" value="1"/>
</dbReference>
<dbReference type="GO" id="GO:0016491">
    <property type="term" value="F:oxidoreductase activity"/>
    <property type="evidence" value="ECO:0007669"/>
    <property type="project" value="TreeGrafter"/>
</dbReference>
<feature type="domain" description="Cyclic nucleotide-binding" evidence="4">
    <location>
        <begin position="888"/>
        <end position="998"/>
    </location>
</feature>
<feature type="transmembrane region" description="Helical" evidence="3">
    <location>
        <begin position="308"/>
        <end position="328"/>
    </location>
</feature>
<dbReference type="KEGG" id="ppsc:EHS13_18125"/>
<dbReference type="CDD" id="cd00038">
    <property type="entry name" value="CAP_ED"/>
    <property type="match status" value="1"/>
</dbReference>
<dbReference type="InterPro" id="IPR021133">
    <property type="entry name" value="HEAT_type_2"/>
</dbReference>
<dbReference type="Gene3D" id="1.25.10.10">
    <property type="entry name" value="Leucine-rich Repeat Variant"/>
    <property type="match status" value="2"/>
</dbReference>
<dbReference type="InterPro" id="IPR036259">
    <property type="entry name" value="MFS_trans_sf"/>
</dbReference>
<feature type="transmembrane region" description="Helical" evidence="3">
    <location>
        <begin position="182"/>
        <end position="198"/>
    </location>
</feature>
<keyword evidence="3" id="KW-0472">Membrane</keyword>
<keyword evidence="1" id="KW-0010">Activator</keyword>
<feature type="transmembrane region" description="Helical" evidence="3">
    <location>
        <begin position="334"/>
        <end position="352"/>
    </location>
</feature>
<dbReference type="SUPFAM" id="SSF48371">
    <property type="entry name" value="ARM repeat"/>
    <property type="match status" value="1"/>
</dbReference>
<keyword evidence="3" id="KW-1133">Transmembrane helix</keyword>
<evidence type="ECO:0000313" key="6">
    <source>
        <dbReference type="Proteomes" id="UP000426246"/>
    </source>
</evidence>
<dbReference type="Gene3D" id="2.60.120.10">
    <property type="entry name" value="Jelly Rolls"/>
    <property type="match status" value="1"/>
</dbReference>
<evidence type="ECO:0000313" key="5">
    <source>
        <dbReference type="EMBL" id="QGQ96656.1"/>
    </source>
</evidence>
<feature type="transmembrane region" description="Helical" evidence="3">
    <location>
        <begin position="152"/>
        <end position="170"/>
    </location>
</feature>
<dbReference type="InterPro" id="IPR000595">
    <property type="entry name" value="cNMP-bd_dom"/>
</dbReference>
<feature type="transmembrane region" description="Helical" evidence="3">
    <location>
        <begin position="57"/>
        <end position="77"/>
    </location>
</feature>
<feature type="transmembrane region" description="Helical" evidence="3">
    <location>
        <begin position="373"/>
        <end position="393"/>
    </location>
</feature>
<evidence type="ECO:0000256" key="3">
    <source>
        <dbReference type="SAM" id="Phobius"/>
    </source>
</evidence>
<accession>A0A6B8RMP9</accession>
<dbReference type="AlphaFoldDB" id="A0A6B8RMP9"/>
<dbReference type="SUPFAM" id="SSF51206">
    <property type="entry name" value="cAMP-binding domain-like"/>
    <property type="match status" value="1"/>
</dbReference>
<organism evidence="5 6">
    <name type="scientific">Paenibacillus psychroresistens</name>
    <dbReference type="NCBI Taxonomy" id="1778678"/>
    <lineage>
        <taxon>Bacteria</taxon>
        <taxon>Bacillati</taxon>
        <taxon>Bacillota</taxon>
        <taxon>Bacilli</taxon>
        <taxon>Bacillales</taxon>
        <taxon>Paenibacillaceae</taxon>
        <taxon>Paenibacillus</taxon>
    </lineage>
</organism>
<sequence length="1021" mass="114176">MDHLARIFRFLGLQAGDTRKLGIMGPVFFAGGVAELLSYTAFMALFNLRFGVKFLPIVYIIEAVILPLEGLILSYIANRMSKPQLMRTLYILMTSTVLINGIILLMILYFKWDIRYYYPILFLSSNFVVRQFSLLMWSLAFDLCPTQQAKRLMPIFVALATLGGITAGLIAQVVGPLLGTEYVYFLASLILIAGFWNFRKAIHDYLVPLTLKLDKKERQINQTASSGQSNLKQLLKSPFLLCAVGLMTLMPALYFLIEYQYFTTAQGSFSSEHELTSFYGRVFTILFTVSLLLQLVSGKLMNWLGASNMLLAISGVFTGGFILAACFIDSRFALVAISISYIFIYLLYYYFAEPCYQLFFKMLPLAQRDGFRFLAQGIAASAGILLGALLSLLNSGGYIPMTIQAILGIIVSGSLVALAWYSRQLYIKELIKSIQGMNSFVSEVVASFLGGVRNSKAITAVIELLKHPNNYVREIALEIMARFQDVALLPRLFVLVQDPSPRIRLAALKAMNLHNVDLIGMVTVAACLEDTDYEVRAQAVKVIAQADHLKEQAHYFIRLKLLDPDPRIVTEGIKALYTLKSTQSYAACEEAIDRLLMEDGDAPVLVCNVIQACNLTQFSRQVNALLWDDRPAVKVAAVECLGKLKDVHIVPQLLTFFPLADHELHEASLQALIDLGETIIPDLTDVLKESHPMIWSAAVKALSSIWNETDVKASLIEPCIERVTQLNTERKFVFALEQMNHLELASLAEKRFLEIRQALHDAIWSVIGRLADAEVVNKVRQAIDDEDEEVRDNGLEVLAEGLGDRRLASVLLEDIKQWDQKTADDVTDSDSLNVDSFEFIKAELEANDHWLRVIAVDALSRKEIGSMHDERVYLSLLERVIFLKQVPMFDNLSLEELGLIADIAREEFYPDETILLRAGEINDTLYLIISGNVELSSVSSEGLEGSFGVLGPKESLGDTSILEHIPSSLTGQVLLGEIHVLEMNGEDLTRLVRRYPEIGIGLLRAASRRVRLLEKMIIKMG</sequence>
<dbReference type="Proteomes" id="UP000426246">
    <property type="component" value="Chromosome"/>
</dbReference>
<dbReference type="EMBL" id="CP034235">
    <property type="protein sequence ID" value="QGQ96656.1"/>
    <property type="molecule type" value="Genomic_DNA"/>
</dbReference>
<dbReference type="InterPro" id="IPR016024">
    <property type="entry name" value="ARM-type_fold"/>
</dbReference>
<dbReference type="InterPro" id="IPR011989">
    <property type="entry name" value="ARM-like"/>
</dbReference>
<keyword evidence="6" id="KW-1185">Reference proteome</keyword>
<dbReference type="Pfam" id="PF13646">
    <property type="entry name" value="HEAT_2"/>
    <property type="match status" value="1"/>
</dbReference>
<feature type="transmembrane region" description="Helical" evidence="3">
    <location>
        <begin position="399"/>
        <end position="421"/>
    </location>
</feature>
<gene>
    <name evidence="5" type="ORF">EHS13_18125</name>
</gene>
<evidence type="ECO:0000256" key="1">
    <source>
        <dbReference type="ARBA" id="ARBA00023159"/>
    </source>
</evidence>